<evidence type="ECO:0000313" key="2">
    <source>
        <dbReference type="Proteomes" id="UP000479357"/>
    </source>
</evidence>
<proteinExistence type="predicted"/>
<keyword evidence="2" id="KW-1185">Reference proteome</keyword>
<evidence type="ECO:0000313" key="1">
    <source>
        <dbReference type="EMBL" id="QHZ59805.1"/>
    </source>
</evidence>
<dbReference type="Proteomes" id="UP000479357">
    <property type="component" value="Segment"/>
</dbReference>
<reference evidence="1 2" key="1">
    <citation type="submission" date="2019-12" db="EMBL/GenBank/DDBJ databases">
        <title>Alteromonas phage V22 represents a new genus of marine bacteriophages that requires a novel tail fiber chaperone for host recognition.</title>
        <authorList>
            <person name="Gonzalez-Serrano R."/>
            <person name="Dunne M."/>
            <person name="Rosselli R."/>
            <person name="Martin-Cuadrado A.-B."/>
            <person name="Grosboillot V."/>
            <person name="Zinsli L."/>
            <person name="Roda-Garcia J.J."/>
            <person name="Loessner M.J."/>
            <person name="Rodriguez-Valera F."/>
        </authorList>
    </citation>
    <scope>NUCLEOTIDE SEQUENCE [LARGE SCALE GENOMIC DNA]</scope>
</reference>
<accession>A0A6C0R0M5</accession>
<dbReference type="KEGG" id="vg:55626469"/>
<dbReference type="GeneID" id="55626469"/>
<protein>
    <submittedName>
        <fullName evidence="1">Uncharacterized protein</fullName>
    </submittedName>
</protein>
<name>A0A6C0R0M5_9CAUD</name>
<dbReference type="EMBL" id="MN877442">
    <property type="protein sequence ID" value="QHZ59805.1"/>
    <property type="molecule type" value="Genomic_DNA"/>
</dbReference>
<organism evidence="1 2">
    <name type="scientific">Alteromonas phage vB_AmeM_PT11-V22</name>
    <dbReference type="NCBI Taxonomy" id="2704031"/>
    <lineage>
        <taxon>Viruses</taxon>
        <taxon>Duplodnaviria</taxon>
        <taxon>Heunggongvirae</taxon>
        <taxon>Uroviricota</taxon>
        <taxon>Caudoviricetes</taxon>
        <taxon>Myoalterovirus</taxon>
        <taxon>Myoalterovirus PT11V22</taxon>
    </lineage>
</organism>
<dbReference type="RefSeq" id="YP_009855729.1">
    <property type="nucleotide sequence ID" value="NC_048847.1"/>
</dbReference>
<sequence>MDNIEYTLEQKEREDNQHEVSIFDVCQTDIYKEWAVNNVRGMSTSTLEAIIEDATNIHMAVPRPPREIMDKALHSLGLDLNESVERQICGHLTFGGNFVNGERYVGTIRKDKEWKAFVKKLIG</sequence>